<evidence type="ECO:0000313" key="2">
    <source>
        <dbReference type="EMBL" id="KKW73428.1"/>
    </source>
</evidence>
<dbReference type="EMBL" id="LAVW01000105">
    <property type="protein sequence ID" value="KKW73428.1"/>
    <property type="molecule type" value="Genomic_DNA"/>
</dbReference>
<organism evidence="2 3">
    <name type="scientific">Lactococcus lactis subsp. cremoris</name>
    <name type="common">Streptococcus cremoris</name>
    <dbReference type="NCBI Taxonomy" id="1359"/>
    <lineage>
        <taxon>Bacteria</taxon>
        <taxon>Bacillati</taxon>
        <taxon>Bacillota</taxon>
        <taxon>Bacilli</taxon>
        <taxon>Lactobacillales</taxon>
        <taxon>Streptococcaceae</taxon>
        <taxon>Lactococcus</taxon>
    </lineage>
</organism>
<proteinExistence type="inferred from homology"/>
<evidence type="ECO:0000313" key="3">
    <source>
        <dbReference type="Proteomes" id="UP000034513"/>
    </source>
</evidence>
<gene>
    <name evidence="2" type="ORF">VN93_0980</name>
</gene>
<keyword evidence="3" id="KW-1185">Reference proteome</keyword>
<protein>
    <submittedName>
        <fullName evidence="2">Ferrochelatase, hemH</fullName>
    </submittedName>
</protein>
<comment type="caution">
    <text evidence="2">The sequence shown here is derived from an EMBL/GenBank/DDBJ whole genome shotgun (WGS) entry which is preliminary data.</text>
</comment>
<dbReference type="SUPFAM" id="SSF53800">
    <property type="entry name" value="Chelatase"/>
    <property type="match status" value="1"/>
</dbReference>
<sequence>MDKKKGILLVALGTPRSCETEDVREYLKEFLGDPLVIQKPRWLWLPILNGIILKVRPQKSAEMYKQIWTDEGSPLMSYTIAQTEQ</sequence>
<dbReference type="InterPro" id="IPR001015">
    <property type="entry name" value="Ferrochelatase"/>
</dbReference>
<accession>A0ABR5EHE1</accession>
<reference evidence="2 3" key="1">
    <citation type="submission" date="2015-04" db="EMBL/GenBank/DDBJ databases">
        <title>Evaluation of non-dairy Lactococcus lactis with potential dairy applications reveals extensive phenotype-genotype disparity.</title>
        <authorList>
            <person name="Cavanagh D."/>
            <person name="Casey A."/>
            <person name="Altermann E."/>
            <person name="Cotter P."/>
            <person name="Fitzgerald G.F."/>
            <person name="McAuliffe O."/>
        </authorList>
    </citation>
    <scope>NUCLEOTIDE SEQUENCE [LARGE SCALE GENOMIC DNA]</scope>
    <source>
        <strain evidence="2 3">DPC6856</strain>
    </source>
</reference>
<comment type="similarity">
    <text evidence="1">Belongs to the ferrochelatase family.</text>
</comment>
<evidence type="ECO:0000256" key="1">
    <source>
        <dbReference type="RuleBase" id="RU004185"/>
    </source>
</evidence>
<name>A0ABR5EHE1_LACLC</name>
<dbReference type="PANTHER" id="PTHR11108:SF1">
    <property type="entry name" value="FERROCHELATASE, MITOCHONDRIAL"/>
    <property type="match status" value="1"/>
</dbReference>
<dbReference type="Proteomes" id="UP000034513">
    <property type="component" value="Unassembled WGS sequence"/>
</dbReference>
<dbReference type="Pfam" id="PF00762">
    <property type="entry name" value="Ferrochelatase"/>
    <property type="match status" value="1"/>
</dbReference>
<dbReference type="PANTHER" id="PTHR11108">
    <property type="entry name" value="FERROCHELATASE"/>
    <property type="match status" value="1"/>
</dbReference>
<dbReference type="Gene3D" id="3.40.50.1400">
    <property type="match status" value="1"/>
</dbReference>